<dbReference type="RefSeq" id="WP_170166641.1">
    <property type="nucleotide sequence ID" value="NZ_QLTT01000007.1"/>
</dbReference>
<evidence type="ECO:0000256" key="1">
    <source>
        <dbReference type="SAM" id="MobiDB-lite"/>
    </source>
</evidence>
<protein>
    <submittedName>
        <fullName evidence="3">Ricin-type beta-trefoil lectin protein</fullName>
    </submittedName>
</protein>
<dbReference type="Proteomes" id="UP000248714">
    <property type="component" value="Unassembled WGS sequence"/>
</dbReference>
<dbReference type="Pfam" id="PF14200">
    <property type="entry name" value="RicinB_lectin_2"/>
    <property type="match status" value="1"/>
</dbReference>
<organism evidence="3 4">
    <name type="scientific">Lentzea atacamensis</name>
    <dbReference type="NCBI Taxonomy" id="531938"/>
    <lineage>
        <taxon>Bacteria</taxon>
        <taxon>Bacillati</taxon>
        <taxon>Actinomycetota</taxon>
        <taxon>Actinomycetes</taxon>
        <taxon>Pseudonocardiales</taxon>
        <taxon>Pseudonocardiaceae</taxon>
        <taxon>Lentzea</taxon>
    </lineage>
</organism>
<evidence type="ECO:0000259" key="2">
    <source>
        <dbReference type="Pfam" id="PF14200"/>
    </source>
</evidence>
<dbReference type="CDD" id="cd00161">
    <property type="entry name" value="beta-trefoil_Ricin-like"/>
    <property type="match status" value="1"/>
</dbReference>
<sequence>MSDPAQTARLDSGTAQALRERHVPSAGAAESGFQISSPHNNRCLTVSDYNAANGAGVLMVDGQGATSQLWNWDPQQPLHLRNVHSNKRLTAAWCNGENGAALHMWHCNRDWGSQMFYRPASTPEEVGRLRTMMSLTGAWRSPARTGGRARACSCGTARAVTTSVGTHPDASCIRARAASVRSA</sequence>
<keyword evidence="4" id="KW-1185">Reference proteome</keyword>
<dbReference type="InterPro" id="IPR035992">
    <property type="entry name" value="Ricin_B-like_lectins"/>
</dbReference>
<dbReference type="InterPro" id="IPR000772">
    <property type="entry name" value="Ricin_B_lectin"/>
</dbReference>
<feature type="domain" description="Ricin B lectin" evidence="2">
    <location>
        <begin position="31"/>
        <end position="105"/>
    </location>
</feature>
<name>A0ABX9E454_9PSEU</name>
<feature type="region of interest" description="Disordered" evidence="1">
    <location>
        <begin position="1"/>
        <end position="34"/>
    </location>
</feature>
<evidence type="ECO:0000313" key="4">
    <source>
        <dbReference type="Proteomes" id="UP000248714"/>
    </source>
</evidence>
<dbReference type="SUPFAM" id="SSF50370">
    <property type="entry name" value="Ricin B-like lectins"/>
    <property type="match status" value="1"/>
</dbReference>
<comment type="caution">
    <text evidence="3">The sequence shown here is derived from an EMBL/GenBank/DDBJ whole genome shotgun (WGS) entry which is preliminary data.</text>
</comment>
<dbReference type="PROSITE" id="PS50231">
    <property type="entry name" value="RICIN_B_LECTIN"/>
    <property type="match status" value="1"/>
</dbReference>
<reference evidence="3 4" key="1">
    <citation type="submission" date="2018-06" db="EMBL/GenBank/DDBJ databases">
        <title>Genomic Encyclopedia of Type Strains, Phase IV (KMG-IV): sequencing the most valuable type-strain genomes for metagenomic binning, comparative biology and taxonomic classification.</title>
        <authorList>
            <person name="Goeker M."/>
        </authorList>
    </citation>
    <scope>NUCLEOTIDE SEQUENCE [LARGE SCALE GENOMIC DNA]</scope>
    <source>
        <strain evidence="3 4">DSM 45479</strain>
    </source>
</reference>
<evidence type="ECO:0000313" key="3">
    <source>
        <dbReference type="EMBL" id="RAS63309.1"/>
    </source>
</evidence>
<dbReference type="Gene3D" id="2.80.10.50">
    <property type="match status" value="1"/>
</dbReference>
<dbReference type="EMBL" id="QLTT01000007">
    <property type="protein sequence ID" value="RAS63309.1"/>
    <property type="molecule type" value="Genomic_DNA"/>
</dbReference>
<proteinExistence type="predicted"/>
<accession>A0ABX9E454</accession>
<gene>
    <name evidence="3" type="ORF">C8D87_107458</name>
</gene>